<feature type="transmembrane region" description="Helical" evidence="1">
    <location>
        <begin position="90"/>
        <end position="111"/>
    </location>
</feature>
<evidence type="ECO:0000256" key="1">
    <source>
        <dbReference type="SAM" id="Phobius"/>
    </source>
</evidence>
<evidence type="ECO:0000313" key="3">
    <source>
        <dbReference type="EMBL" id="TFK37199.1"/>
    </source>
</evidence>
<feature type="transmembrane region" description="Helical" evidence="1">
    <location>
        <begin position="61"/>
        <end position="78"/>
    </location>
</feature>
<feature type="transmembrane region" description="Helical" evidence="1">
    <location>
        <begin position="243"/>
        <end position="261"/>
    </location>
</feature>
<dbReference type="EMBL" id="ML213609">
    <property type="protein sequence ID" value="TFK37199.1"/>
    <property type="molecule type" value="Genomic_DNA"/>
</dbReference>
<dbReference type="Pfam" id="PF20151">
    <property type="entry name" value="DUF6533"/>
    <property type="match status" value="1"/>
</dbReference>
<keyword evidence="1" id="KW-1133">Transmembrane helix</keyword>
<dbReference type="OrthoDB" id="3242409at2759"/>
<name>A0A5C3LVH2_9AGAR</name>
<accession>A0A5C3LVH2</accession>
<proteinExistence type="predicted"/>
<evidence type="ECO:0000259" key="2">
    <source>
        <dbReference type="Pfam" id="PF20151"/>
    </source>
</evidence>
<keyword evidence="1" id="KW-0472">Membrane</keyword>
<evidence type="ECO:0000313" key="4">
    <source>
        <dbReference type="Proteomes" id="UP000308652"/>
    </source>
</evidence>
<reference evidence="3 4" key="1">
    <citation type="journal article" date="2019" name="Nat. Ecol. Evol.">
        <title>Megaphylogeny resolves global patterns of mushroom evolution.</title>
        <authorList>
            <person name="Varga T."/>
            <person name="Krizsan K."/>
            <person name="Foldi C."/>
            <person name="Dima B."/>
            <person name="Sanchez-Garcia M."/>
            <person name="Sanchez-Ramirez S."/>
            <person name="Szollosi G.J."/>
            <person name="Szarkandi J.G."/>
            <person name="Papp V."/>
            <person name="Albert L."/>
            <person name="Andreopoulos W."/>
            <person name="Angelini C."/>
            <person name="Antonin V."/>
            <person name="Barry K.W."/>
            <person name="Bougher N.L."/>
            <person name="Buchanan P."/>
            <person name="Buyck B."/>
            <person name="Bense V."/>
            <person name="Catcheside P."/>
            <person name="Chovatia M."/>
            <person name="Cooper J."/>
            <person name="Damon W."/>
            <person name="Desjardin D."/>
            <person name="Finy P."/>
            <person name="Geml J."/>
            <person name="Haridas S."/>
            <person name="Hughes K."/>
            <person name="Justo A."/>
            <person name="Karasinski D."/>
            <person name="Kautmanova I."/>
            <person name="Kiss B."/>
            <person name="Kocsube S."/>
            <person name="Kotiranta H."/>
            <person name="LaButti K.M."/>
            <person name="Lechner B.E."/>
            <person name="Liimatainen K."/>
            <person name="Lipzen A."/>
            <person name="Lukacs Z."/>
            <person name="Mihaltcheva S."/>
            <person name="Morgado L.N."/>
            <person name="Niskanen T."/>
            <person name="Noordeloos M.E."/>
            <person name="Ohm R.A."/>
            <person name="Ortiz-Santana B."/>
            <person name="Ovrebo C."/>
            <person name="Racz N."/>
            <person name="Riley R."/>
            <person name="Savchenko A."/>
            <person name="Shiryaev A."/>
            <person name="Soop K."/>
            <person name="Spirin V."/>
            <person name="Szebenyi C."/>
            <person name="Tomsovsky M."/>
            <person name="Tulloss R.E."/>
            <person name="Uehling J."/>
            <person name="Grigoriev I.V."/>
            <person name="Vagvolgyi C."/>
            <person name="Papp T."/>
            <person name="Martin F.M."/>
            <person name="Miettinen O."/>
            <person name="Hibbett D.S."/>
            <person name="Nagy L.G."/>
        </authorList>
    </citation>
    <scope>NUCLEOTIDE SEQUENCE [LARGE SCALE GENOMIC DNA]</scope>
    <source>
        <strain evidence="3 4">CBS 166.37</strain>
    </source>
</reference>
<dbReference type="InterPro" id="IPR045340">
    <property type="entry name" value="DUF6533"/>
</dbReference>
<feature type="transmembrane region" description="Helical" evidence="1">
    <location>
        <begin position="20"/>
        <end position="40"/>
    </location>
</feature>
<sequence>MESLPLGDATFFQYLNDSRLSNYMTVIALSALFYDFIVTFDIEIEHIWMKKWSPTTCLFLFNRYPFMIYIIMSVRYLVVETRSDFVCKRILGTQLSLTALFLITTQLMLAYRIWILYGKKLNLLYFLLPLILAETIASAILVTLSVQRLGAFIQRPRLTGCHPIGGMPPLLRFYMVATSVVTGVMFIFAIYKCLMTLYENRFQNQPLLQRFCRDGVVWFIAVLGWNLTQVLLLLNASQSRSEFMLFAQSGVYGVASARLYLNMKNMGTETEFSDQGKTLPVMSEFRAALPSNLSTFDSESTQITSFHARY</sequence>
<feature type="transmembrane region" description="Helical" evidence="1">
    <location>
        <begin position="123"/>
        <end position="146"/>
    </location>
</feature>
<protein>
    <recommendedName>
        <fullName evidence="2">DUF6533 domain-containing protein</fullName>
    </recommendedName>
</protein>
<gene>
    <name evidence="3" type="ORF">BDQ12DRAFT_736351</name>
</gene>
<dbReference type="Proteomes" id="UP000308652">
    <property type="component" value="Unassembled WGS sequence"/>
</dbReference>
<dbReference type="AlphaFoldDB" id="A0A5C3LVH2"/>
<keyword evidence="4" id="KW-1185">Reference proteome</keyword>
<feature type="transmembrane region" description="Helical" evidence="1">
    <location>
        <begin position="215"/>
        <end position="237"/>
    </location>
</feature>
<keyword evidence="1" id="KW-0812">Transmembrane</keyword>
<organism evidence="3 4">
    <name type="scientific">Crucibulum laeve</name>
    <dbReference type="NCBI Taxonomy" id="68775"/>
    <lineage>
        <taxon>Eukaryota</taxon>
        <taxon>Fungi</taxon>
        <taxon>Dikarya</taxon>
        <taxon>Basidiomycota</taxon>
        <taxon>Agaricomycotina</taxon>
        <taxon>Agaricomycetes</taxon>
        <taxon>Agaricomycetidae</taxon>
        <taxon>Agaricales</taxon>
        <taxon>Agaricineae</taxon>
        <taxon>Nidulariaceae</taxon>
        <taxon>Crucibulum</taxon>
    </lineage>
</organism>
<feature type="transmembrane region" description="Helical" evidence="1">
    <location>
        <begin position="173"/>
        <end position="194"/>
    </location>
</feature>
<feature type="domain" description="DUF6533" evidence="2">
    <location>
        <begin position="23"/>
        <end position="67"/>
    </location>
</feature>